<keyword evidence="2" id="KW-0238">DNA-binding</keyword>
<feature type="domain" description="Cyclic nucleotide-binding" evidence="4">
    <location>
        <begin position="36"/>
        <end position="156"/>
    </location>
</feature>
<keyword evidence="3" id="KW-0804">Transcription</keyword>
<evidence type="ECO:0000313" key="6">
    <source>
        <dbReference type="EMBL" id="OSY38217.1"/>
    </source>
</evidence>
<proteinExistence type="predicted"/>
<dbReference type="PROSITE" id="PS50042">
    <property type="entry name" value="CNMP_BINDING_3"/>
    <property type="match status" value="1"/>
</dbReference>
<dbReference type="GO" id="GO:0003677">
    <property type="term" value="F:DNA binding"/>
    <property type="evidence" value="ECO:0007669"/>
    <property type="project" value="UniProtKB-KW"/>
</dbReference>
<dbReference type="GO" id="GO:0005829">
    <property type="term" value="C:cytosol"/>
    <property type="evidence" value="ECO:0007669"/>
    <property type="project" value="TreeGrafter"/>
</dbReference>
<sequence>MTASVDDAGGPMSQQRDPHVLVGVARPAAVSITSPFLLTEEPSIAQQIASLGEARRFRAGEFVYRQGSLSDYFYQVIEGRLRIYLTRADGSERVLSYAEPGAGIGESTCFDGLPRYASCVATVDSRLVAVSRRAVLEAGRREPEILMEITRRISRKARLFAMHIAADGLPARGRVALILDHLVEAYGVRCTEGVRLRTRYSLDELALILGVTRVTLSRELARLIGEGLVLRRGREIIVPDLAALRAVAGGYRP</sequence>
<dbReference type="InterPro" id="IPR014710">
    <property type="entry name" value="RmlC-like_jellyroll"/>
</dbReference>
<dbReference type="InterPro" id="IPR012318">
    <property type="entry name" value="HTH_CRP"/>
</dbReference>
<dbReference type="Pfam" id="PF13545">
    <property type="entry name" value="HTH_Crp_2"/>
    <property type="match status" value="1"/>
</dbReference>
<dbReference type="InterPro" id="IPR050397">
    <property type="entry name" value="Env_Response_Regulators"/>
</dbReference>
<organism evidence="6 7">
    <name type="scientific">Pseudonocardia autotrophica</name>
    <name type="common">Amycolata autotrophica</name>
    <name type="synonym">Nocardia autotrophica</name>
    <dbReference type="NCBI Taxonomy" id="2074"/>
    <lineage>
        <taxon>Bacteria</taxon>
        <taxon>Bacillati</taxon>
        <taxon>Actinomycetota</taxon>
        <taxon>Actinomycetes</taxon>
        <taxon>Pseudonocardiales</taxon>
        <taxon>Pseudonocardiaceae</taxon>
        <taxon>Pseudonocardia</taxon>
    </lineage>
</organism>
<comment type="caution">
    <text evidence="6">The sequence shown here is derived from an EMBL/GenBank/DDBJ whole genome shotgun (WGS) entry which is preliminary data.</text>
</comment>
<dbReference type="CDD" id="cd00038">
    <property type="entry name" value="CAP_ED"/>
    <property type="match status" value="1"/>
</dbReference>
<dbReference type="SMART" id="SM00419">
    <property type="entry name" value="HTH_CRP"/>
    <property type="match status" value="1"/>
</dbReference>
<dbReference type="RefSeq" id="WP_158092231.1">
    <property type="nucleotide sequence ID" value="NZ_AP018920.1"/>
</dbReference>
<feature type="domain" description="HTH crp-type" evidence="5">
    <location>
        <begin position="169"/>
        <end position="242"/>
    </location>
</feature>
<name>A0A1Y2MTX1_PSEAH</name>
<dbReference type="STRING" id="2074.BG845_04170"/>
<evidence type="ECO:0000259" key="5">
    <source>
        <dbReference type="PROSITE" id="PS51063"/>
    </source>
</evidence>
<evidence type="ECO:0000256" key="2">
    <source>
        <dbReference type="ARBA" id="ARBA00023125"/>
    </source>
</evidence>
<dbReference type="Proteomes" id="UP000194360">
    <property type="component" value="Unassembled WGS sequence"/>
</dbReference>
<dbReference type="EMBL" id="MIGB01000024">
    <property type="protein sequence ID" value="OSY38217.1"/>
    <property type="molecule type" value="Genomic_DNA"/>
</dbReference>
<dbReference type="PANTHER" id="PTHR24567">
    <property type="entry name" value="CRP FAMILY TRANSCRIPTIONAL REGULATORY PROTEIN"/>
    <property type="match status" value="1"/>
</dbReference>
<keyword evidence="1" id="KW-0805">Transcription regulation</keyword>
<dbReference type="InterPro" id="IPR000595">
    <property type="entry name" value="cNMP-bd_dom"/>
</dbReference>
<protein>
    <submittedName>
        <fullName evidence="6">cAMP receptor protein</fullName>
    </submittedName>
</protein>
<dbReference type="SUPFAM" id="SSF46785">
    <property type="entry name" value="Winged helix' DNA-binding domain"/>
    <property type="match status" value="1"/>
</dbReference>
<evidence type="ECO:0000313" key="7">
    <source>
        <dbReference type="Proteomes" id="UP000194360"/>
    </source>
</evidence>
<gene>
    <name evidence="6" type="primary">crp_2</name>
    <name evidence="6" type="ORF">BG845_04170</name>
</gene>
<dbReference type="SUPFAM" id="SSF51206">
    <property type="entry name" value="cAMP-binding domain-like"/>
    <property type="match status" value="1"/>
</dbReference>
<keyword evidence="7" id="KW-1185">Reference proteome</keyword>
<dbReference type="Pfam" id="PF00027">
    <property type="entry name" value="cNMP_binding"/>
    <property type="match status" value="1"/>
</dbReference>
<dbReference type="AlphaFoldDB" id="A0A1Y2MTX1"/>
<dbReference type="PANTHER" id="PTHR24567:SF68">
    <property type="entry name" value="DNA-BINDING TRANSCRIPTIONAL DUAL REGULATOR CRP"/>
    <property type="match status" value="1"/>
</dbReference>
<dbReference type="SMART" id="SM00100">
    <property type="entry name" value="cNMP"/>
    <property type="match status" value="1"/>
</dbReference>
<reference evidence="6 7" key="1">
    <citation type="submission" date="2016-09" db="EMBL/GenBank/DDBJ databases">
        <title>Pseudonocardia autotrophica DSM535, a candidate organism with high potential of specific P450 cytochromes.</title>
        <authorList>
            <person name="Grumaz C."/>
            <person name="Vainshtein Y."/>
            <person name="Kirstahler P."/>
            <person name="Sohn K."/>
        </authorList>
    </citation>
    <scope>NUCLEOTIDE SEQUENCE [LARGE SCALE GENOMIC DNA]</scope>
    <source>
        <strain evidence="6 7">DSM 535</strain>
    </source>
</reference>
<dbReference type="Gene3D" id="2.60.120.10">
    <property type="entry name" value="Jelly Rolls"/>
    <property type="match status" value="1"/>
</dbReference>
<dbReference type="InterPro" id="IPR036390">
    <property type="entry name" value="WH_DNA-bd_sf"/>
</dbReference>
<accession>A0A1Y2MTX1</accession>
<dbReference type="PROSITE" id="PS51063">
    <property type="entry name" value="HTH_CRP_2"/>
    <property type="match status" value="1"/>
</dbReference>
<evidence type="ECO:0000256" key="3">
    <source>
        <dbReference type="ARBA" id="ARBA00023163"/>
    </source>
</evidence>
<dbReference type="GO" id="GO:0003700">
    <property type="term" value="F:DNA-binding transcription factor activity"/>
    <property type="evidence" value="ECO:0007669"/>
    <property type="project" value="TreeGrafter"/>
</dbReference>
<evidence type="ECO:0000259" key="4">
    <source>
        <dbReference type="PROSITE" id="PS50042"/>
    </source>
</evidence>
<evidence type="ECO:0000256" key="1">
    <source>
        <dbReference type="ARBA" id="ARBA00023015"/>
    </source>
</evidence>
<keyword evidence="6" id="KW-0675">Receptor</keyword>
<dbReference type="InterPro" id="IPR018490">
    <property type="entry name" value="cNMP-bd_dom_sf"/>
</dbReference>
<dbReference type="OrthoDB" id="3578816at2"/>